<evidence type="ECO:0000256" key="4">
    <source>
        <dbReference type="ARBA" id="ARBA00020425"/>
    </source>
</evidence>
<dbReference type="InterPro" id="IPR017463">
    <property type="entry name" value="Sulphur_relay_TusD/DsrE"/>
</dbReference>
<dbReference type="SUPFAM" id="SSF75169">
    <property type="entry name" value="DsrEFH-like"/>
    <property type="match status" value="1"/>
</dbReference>
<reference evidence="7 8" key="1">
    <citation type="submission" date="2019-07" db="EMBL/GenBank/DDBJ databases">
        <title>Whole genome shotgun sequence of Aliivibrio fischeri NBRC 101058.</title>
        <authorList>
            <person name="Hosoyama A."/>
            <person name="Uohara A."/>
            <person name="Ohji S."/>
            <person name="Ichikawa N."/>
        </authorList>
    </citation>
    <scope>NUCLEOTIDE SEQUENCE [LARGE SCALE GENOMIC DNA]</scope>
    <source>
        <strain evidence="7 8">NBRC 101058</strain>
    </source>
</reference>
<dbReference type="FunFam" id="3.40.1260.10:FF:000001">
    <property type="entry name" value="Sulfurtransferase TusD"/>
    <property type="match status" value="1"/>
</dbReference>
<dbReference type="EMBL" id="BJTZ01000024">
    <property type="protein sequence ID" value="GEK15114.1"/>
    <property type="molecule type" value="Genomic_DNA"/>
</dbReference>
<dbReference type="Pfam" id="PF02635">
    <property type="entry name" value="DsrE"/>
    <property type="match status" value="1"/>
</dbReference>
<evidence type="ECO:0000256" key="2">
    <source>
        <dbReference type="ARBA" id="ARBA00004496"/>
    </source>
</evidence>
<comment type="subcellular location">
    <subcellularLocation>
        <location evidence="2">Cytoplasm</location>
    </subcellularLocation>
</comment>
<evidence type="ECO:0000313" key="7">
    <source>
        <dbReference type="EMBL" id="GEK15114.1"/>
    </source>
</evidence>
<dbReference type="NCBIfam" id="TIGR03012">
    <property type="entry name" value="sulf_tusD_dsrE"/>
    <property type="match status" value="1"/>
</dbReference>
<dbReference type="RefSeq" id="WP_146865557.1">
    <property type="nucleotide sequence ID" value="NZ_BJTZ01000024.1"/>
</dbReference>
<name>A0A510UKF2_ALIFS</name>
<organism evidence="7 8">
    <name type="scientific">Aliivibrio fischeri</name>
    <name type="common">Vibrio fischeri</name>
    <dbReference type="NCBI Taxonomy" id="668"/>
    <lineage>
        <taxon>Bacteria</taxon>
        <taxon>Pseudomonadati</taxon>
        <taxon>Pseudomonadota</taxon>
        <taxon>Gammaproteobacteria</taxon>
        <taxon>Vibrionales</taxon>
        <taxon>Vibrionaceae</taxon>
        <taxon>Aliivibrio</taxon>
    </lineage>
</organism>
<dbReference type="InterPro" id="IPR003787">
    <property type="entry name" value="Sulphur_relay_DsrE/F-like"/>
</dbReference>
<sequence length="130" mass="14129">MSLVYGLVVNGPAYGSQASRKAFQFAEAVLAQGHSIKKVFFYQEGVLNASSLILPANDEVDITKQWQELAQCHDIELETCVAAALRRGVIGKDEASQHQLKQHNLAVGFQQAGLGGLATALLKFDRVVQF</sequence>
<comment type="function">
    <text evidence="1">Could be part of a sulfur-relay system.</text>
</comment>
<dbReference type="PANTHER" id="PTHR34874">
    <property type="entry name" value="PROTEIN YCHN"/>
    <property type="match status" value="1"/>
</dbReference>
<evidence type="ECO:0000256" key="3">
    <source>
        <dbReference type="ARBA" id="ARBA00007067"/>
    </source>
</evidence>
<gene>
    <name evidence="7" type="primary">tusD</name>
    <name evidence="7" type="ORF">AFI02nite_31500</name>
</gene>
<evidence type="ECO:0000256" key="1">
    <source>
        <dbReference type="ARBA" id="ARBA00002850"/>
    </source>
</evidence>
<dbReference type="GO" id="GO:0002143">
    <property type="term" value="P:tRNA wobble position uridine thiolation"/>
    <property type="evidence" value="ECO:0007669"/>
    <property type="project" value="TreeGrafter"/>
</dbReference>
<comment type="caution">
    <text evidence="7">The sequence shown here is derived from an EMBL/GenBank/DDBJ whole genome shotgun (WGS) entry which is preliminary data.</text>
</comment>
<proteinExistence type="inferred from homology"/>
<dbReference type="GO" id="GO:1990228">
    <property type="term" value="C:sulfurtransferase complex"/>
    <property type="evidence" value="ECO:0007669"/>
    <property type="project" value="TreeGrafter"/>
</dbReference>
<keyword evidence="5" id="KW-0963">Cytoplasm</keyword>
<evidence type="ECO:0000313" key="8">
    <source>
        <dbReference type="Proteomes" id="UP000321787"/>
    </source>
</evidence>
<evidence type="ECO:0000256" key="5">
    <source>
        <dbReference type="ARBA" id="ARBA00022490"/>
    </source>
</evidence>
<dbReference type="AlphaFoldDB" id="A0A510UKF2"/>
<dbReference type="Proteomes" id="UP000321787">
    <property type="component" value="Unassembled WGS sequence"/>
</dbReference>
<dbReference type="GO" id="GO:0097163">
    <property type="term" value="F:sulfur carrier activity"/>
    <property type="evidence" value="ECO:0007669"/>
    <property type="project" value="TreeGrafter"/>
</dbReference>
<comment type="similarity">
    <text evidence="3">Belongs to the DsrE/TusD family.</text>
</comment>
<dbReference type="GO" id="GO:0016783">
    <property type="term" value="F:sulfurtransferase activity"/>
    <property type="evidence" value="ECO:0007669"/>
    <property type="project" value="InterPro"/>
</dbReference>
<keyword evidence="6 7" id="KW-0808">Transferase</keyword>
<accession>A0A510UKF2</accession>
<protein>
    <recommendedName>
        <fullName evidence="4">Sulfurtransferase TusD homolog</fullName>
    </recommendedName>
</protein>
<dbReference type="Gene3D" id="3.40.1260.10">
    <property type="entry name" value="DsrEFH-like"/>
    <property type="match status" value="1"/>
</dbReference>
<dbReference type="PANTHER" id="PTHR34874:SF3">
    <property type="entry name" value="SULFURTRANSFERASE TUSD"/>
    <property type="match status" value="1"/>
</dbReference>
<dbReference type="InterPro" id="IPR027396">
    <property type="entry name" value="DsrEFH-like"/>
</dbReference>
<dbReference type="NCBIfam" id="NF001237">
    <property type="entry name" value="PRK00207.1"/>
    <property type="match status" value="1"/>
</dbReference>
<evidence type="ECO:0000256" key="6">
    <source>
        <dbReference type="ARBA" id="ARBA00022679"/>
    </source>
</evidence>